<evidence type="ECO:0000259" key="1">
    <source>
        <dbReference type="Pfam" id="PF00550"/>
    </source>
</evidence>
<dbReference type="EMBL" id="JRHC01000004">
    <property type="protein sequence ID" value="KJF42877.1"/>
    <property type="molecule type" value="Genomic_DNA"/>
</dbReference>
<evidence type="ECO:0000313" key="2">
    <source>
        <dbReference type="EMBL" id="KJF42877.1"/>
    </source>
</evidence>
<dbReference type="Pfam" id="PF00550">
    <property type="entry name" value="PP-binding"/>
    <property type="match status" value="1"/>
</dbReference>
<proteinExistence type="predicted"/>
<name>A0A0D8J7M1_9BACT</name>
<evidence type="ECO:0000313" key="3">
    <source>
        <dbReference type="Proteomes" id="UP000032544"/>
    </source>
</evidence>
<dbReference type="OrthoDB" id="1121686at2"/>
<dbReference type="AlphaFoldDB" id="A0A0D8J7M1"/>
<dbReference type="Proteomes" id="UP000032544">
    <property type="component" value="Unassembled WGS sequence"/>
</dbReference>
<keyword evidence="3" id="KW-1185">Reference proteome</keyword>
<dbReference type="InterPro" id="IPR009081">
    <property type="entry name" value="PP-bd_ACP"/>
</dbReference>
<dbReference type="STRING" id="1544798.LH29_15815"/>
<gene>
    <name evidence="2" type="ORF">LH29_15815</name>
</gene>
<protein>
    <recommendedName>
        <fullName evidence="1">Carrier domain-containing protein</fullName>
    </recommendedName>
</protein>
<feature type="domain" description="Carrier" evidence="1">
    <location>
        <begin position="20"/>
        <end position="78"/>
    </location>
</feature>
<sequence length="88" mass="10561">METETVTEKSLRRNLYRVLRKTGVTRDNICLTASFYEDLNFDNIDWTIFIHYLERIFNIRIKDEELNSFSNVNDTLLYLRGELVYSSN</sequence>
<reference evidence="2 3" key="1">
    <citation type="submission" date="2014-09" db="EMBL/GenBank/DDBJ databases">
        <title>Draft Genome Sequence of Draconibacterium sp. JN14CK-3.</title>
        <authorList>
            <person name="Dong C."/>
            <person name="Lai Q."/>
            <person name="Shao Z."/>
        </authorList>
    </citation>
    <scope>NUCLEOTIDE SEQUENCE [LARGE SCALE GENOMIC DNA]</scope>
    <source>
        <strain evidence="2 3">JN14CK-3</strain>
    </source>
</reference>
<organism evidence="2 3">
    <name type="scientific">Draconibacterium sediminis</name>
    <dbReference type="NCBI Taxonomy" id="1544798"/>
    <lineage>
        <taxon>Bacteria</taxon>
        <taxon>Pseudomonadati</taxon>
        <taxon>Bacteroidota</taxon>
        <taxon>Bacteroidia</taxon>
        <taxon>Marinilabiliales</taxon>
        <taxon>Prolixibacteraceae</taxon>
        <taxon>Draconibacterium</taxon>
    </lineage>
</organism>
<dbReference type="Gene3D" id="1.10.1200.10">
    <property type="entry name" value="ACP-like"/>
    <property type="match status" value="1"/>
</dbReference>
<dbReference type="InterPro" id="IPR036736">
    <property type="entry name" value="ACP-like_sf"/>
</dbReference>
<dbReference type="RefSeq" id="WP_045031310.1">
    <property type="nucleotide sequence ID" value="NZ_JRHC01000004.1"/>
</dbReference>
<comment type="caution">
    <text evidence="2">The sequence shown here is derived from an EMBL/GenBank/DDBJ whole genome shotgun (WGS) entry which is preliminary data.</text>
</comment>
<dbReference type="SUPFAM" id="SSF47336">
    <property type="entry name" value="ACP-like"/>
    <property type="match status" value="1"/>
</dbReference>
<accession>A0A0D8J7M1</accession>